<dbReference type="AlphaFoldDB" id="A0A511JPF9"/>
<organism evidence="1 2">
    <name type="scientific">Cellulomonas terrae</name>
    <dbReference type="NCBI Taxonomy" id="311234"/>
    <lineage>
        <taxon>Bacteria</taxon>
        <taxon>Bacillati</taxon>
        <taxon>Actinomycetota</taxon>
        <taxon>Actinomycetes</taxon>
        <taxon>Micrococcales</taxon>
        <taxon>Cellulomonadaceae</taxon>
        <taxon>Cellulomonas</taxon>
    </lineage>
</organism>
<comment type="caution">
    <text evidence="1">The sequence shown here is derived from an EMBL/GenBank/DDBJ whole genome shotgun (WGS) entry which is preliminary data.</text>
</comment>
<gene>
    <name evidence="1" type="ORF">CTE05_34640</name>
</gene>
<accession>A0A511JPF9</accession>
<dbReference type="RefSeq" id="WP_246123722.1">
    <property type="nucleotide sequence ID" value="NZ_BJWH01000023.1"/>
</dbReference>
<protein>
    <submittedName>
        <fullName evidence="1">Uncharacterized protein</fullName>
    </submittedName>
</protein>
<sequence length="73" mass="7174">MAVLVSDCSGRIGAAVLAADVDVRVGVAVGGITLAGTVNAVEPFEPFRLGTCVAASSLSLHVGPDPVRGADVV</sequence>
<reference evidence="1 2" key="1">
    <citation type="submission" date="2019-07" db="EMBL/GenBank/DDBJ databases">
        <title>Whole genome shotgun sequence of Cellulomonas terrae NBRC 100819.</title>
        <authorList>
            <person name="Hosoyama A."/>
            <person name="Uohara A."/>
            <person name="Ohji S."/>
            <person name="Ichikawa N."/>
        </authorList>
    </citation>
    <scope>NUCLEOTIDE SEQUENCE [LARGE SCALE GENOMIC DNA]</scope>
    <source>
        <strain evidence="1 2">NBRC 100819</strain>
    </source>
</reference>
<proteinExistence type="predicted"/>
<dbReference type="EMBL" id="BJWH01000023">
    <property type="protein sequence ID" value="GEL99917.1"/>
    <property type="molecule type" value="Genomic_DNA"/>
</dbReference>
<keyword evidence="2" id="KW-1185">Reference proteome</keyword>
<evidence type="ECO:0000313" key="2">
    <source>
        <dbReference type="Proteomes" id="UP000321049"/>
    </source>
</evidence>
<name>A0A511JPF9_9CELL</name>
<evidence type="ECO:0000313" key="1">
    <source>
        <dbReference type="EMBL" id="GEL99917.1"/>
    </source>
</evidence>
<dbReference type="Proteomes" id="UP000321049">
    <property type="component" value="Unassembled WGS sequence"/>
</dbReference>